<name>A0A3M8WE62_9ACTN</name>
<evidence type="ECO:0000313" key="2">
    <source>
        <dbReference type="EMBL" id="RNG27011.1"/>
    </source>
</evidence>
<accession>A0A3M8WE62</accession>
<comment type="caution">
    <text evidence="2">The sequence shown here is derived from an EMBL/GenBank/DDBJ whole genome shotgun (WGS) entry which is preliminary data.</text>
</comment>
<proteinExistence type="predicted"/>
<dbReference type="EMBL" id="RIBZ01000179">
    <property type="protein sequence ID" value="RNG27011.1"/>
    <property type="molecule type" value="Genomic_DNA"/>
</dbReference>
<protein>
    <submittedName>
        <fullName evidence="2">Uncharacterized protein</fullName>
    </submittedName>
</protein>
<gene>
    <name evidence="2" type="ORF">EEJ42_14175</name>
</gene>
<evidence type="ECO:0000256" key="1">
    <source>
        <dbReference type="SAM" id="MobiDB-lite"/>
    </source>
</evidence>
<dbReference type="AlphaFoldDB" id="A0A3M8WE62"/>
<sequence length="231" mass="24097">MLAVALLAGCADTESPSVAPRPATTAPGVDGEADPERVFTETELKAALPPAGALGRHAKVIGTDLGLFGRYGGGDWAQCRAGNDLRVELRGFKGASAQQTVHRARAAENDRIVTVQLVSMPAGRAERYLKVRRGLHTSCPDVTVDTEAAPVQEHHEARDVAALGDDALLEISRRTGGDEYDGTPSYAVDVRVGGVLAIVTSGGDKETGISLAARTAQRIRTALYAASGPSD</sequence>
<keyword evidence="3" id="KW-1185">Reference proteome</keyword>
<dbReference type="Proteomes" id="UP000275401">
    <property type="component" value="Unassembled WGS sequence"/>
</dbReference>
<evidence type="ECO:0000313" key="3">
    <source>
        <dbReference type="Proteomes" id="UP000275401"/>
    </source>
</evidence>
<reference evidence="2 3" key="1">
    <citation type="submission" date="2018-11" db="EMBL/GenBank/DDBJ databases">
        <title>The Potential of Streptomyces as Biocontrol Agents against the Tomato grey mould, Botrytis cinerea (Gray mold) Frontiers in Microbiology.</title>
        <authorList>
            <person name="Li D."/>
        </authorList>
    </citation>
    <scope>NUCLEOTIDE SEQUENCE [LARGE SCALE GENOMIC DNA]</scope>
    <source>
        <strain evidence="2 3">NEAU-LD23</strain>
    </source>
</reference>
<organism evidence="2 3">
    <name type="scientific">Streptomyces botrytidirepellens</name>
    <dbReference type="NCBI Taxonomy" id="2486417"/>
    <lineage>
        <taxon>Bacteria</taxon>
        <taxon>Bacillati</taxon>
        <taxon>Actinomycetota</taxon>
        <taxon>Actinomycetes</taxon>
        <taxon>Kitasatosporales</taxon>
        <taxon>Streptomycetaceae</taxon>
        <taxon>Streptomyces</taxon>
    </lineage>
</organism>
<feature type="region of interest" description="Disordered" evidence="1">
    <location>
        <begin position="13"/>
        <end position="35"/>
    </location>
</feature>